<dbReference type="Pfam" id="PF01769">
    <property type="entry name" value="MgtE"/>
    <property type="match status" value="1"/>
</dbReference>
<accession>A0A317ZIN6</accession>
<keyword evidence="9" id="KW-0479">Metal-binding</keyword>
<dbReference type="GO" id="GO:0015095">
    <property type="term" value="F:magnesium ion transmembrane transporter activity"/>
    <property type="evidence" value="ECO:0007669"/>
    <property type="project" value="UniProtKB-UniRule"/>
</dbReference>
<evidence type="ECO:0000313" key="11">
    <source>
        <dbReference type="EMBL" id="PXA03241.1"/>
    </source>
</evidence>
<dbReference type="InterPro" id="IPR046342">
    <property type="entry name" value="CBS_dom_sf"/>
</dbReference>
<dbReference type="InterPro" id="IPR036739">
    <property type="entry name" value="SLC41_membr_dom_sf"/>
</dbReference>
<dbReference type="Gene3D" id="3.10.580.10">
    <property type="entry name" value="CBS-domain"/>
    <property type="match status" value="1"/>
</dbReference>
<gene>
    <name evidence="11" type="primary">mgtE</name>
    <name evidence="11" type="ORF">DDZ13_12505</name>
</gene>
<dbReference type="CDD" id="cd04606">
    <property type="entry name" value="CBS_pair_Mg_transporter"/>
    <property type="match status" value="1"/>
</dbReference>
<evidence type="ECO:0000256" key="6">
    <source>
        <dbReference type="ARBA" id="ARBA00022989"/>
    </source>
</evidence>
<evidence type="ECO:0000256" key="5">
    <source>
        <dbReference type="ARBA" id="ARBA00022842"/>
    </source>
</evidence>
<keyword evidence="3 9" id="KW-0813">Transport</keyword>
<reference evidence="11 12" key="1">
    <citation type="submission" date="2018-05" db="EMBL/GenBank/DDBJ databases">
        <title>Coraliomargarita sinensis sp. nov., isolated from a marine solar saltern.</title>
        <authorList>
            <person name="Zhou L.Y."/>
        </authorList>
    </citation>
    <scope>NUCLEOTIDE SEQUENCE [LARGE SCALE GENOMIC DNA]</scope>
    <source>
        <strain evidence="11 12">WN38</strain>
    </source>
</reference>
<dbReference type="RefSeq" id="WP_110131796.1">
    <property type="nucleotide sequence ID" value="NZ_QHJQ01000010.1"/>
</dbReference>
<comment type="caution">
    <text evidence="11">The sequence shown here is derived from an EMBL/GenBank/DDBJ whole genome shotgun (WGS) entry which is preliminary data.</text>
</comment>
<keyword evidence="5 9" id="KW-0460">Magnesium</keyword>
<dbReference type="SMART" id="SM00924">
    <property type="entry name" value="MgtE_N"/>
    <property type="match status" value="1"/>
</dbReference>
<evidence type="ECO:0000313" key="12">
    <source>
        <dbReference type="Proteomes" id="UP000247099"/>
    </source>
</evidence>
<dbReference type="GO" id="GO:0046872">
    <property type="term" value="F:metal ion binding"/>
    <property type="evidence" value="ECO:0007669"/>
    <property type="project" value="UniProtKB-KW"/>
</dbReference>
<feature type="transmembrane region" description="Helical" evidence="9">
    <location>
        <begin position="318"/>
        <end position="345"/>
    </location>
</feature>
<dbReference type="Gene3D" id="1.10.357.20">
    <property type="entry name" value="SLC41 divalent cation transporters, integral membrane domain"/>
    <property type="match status" value="1"/>
</dbReference>
<dbReference type="SUPFAM" id="SSF158791">
    <property type="entry name" value="MgtE N-terminal domain-like"/>
    <property type="match status" value="1"/>
</dbReference>
<keyword evidence="9" id="KW-1003">Cell membrane</keyword>
<dbReference type="InterPro" id="IPR000644">
    <property type="entry name" value="CBS_dom"/>
</dbReference>
<dbReference type="SUPFAM" id="SSF54631">
    <property type="entry name" value="CBS-domain pair"/>
    <property type="match status" value="1"/>
</dbReference>
<comment type="subcellular location">
    <subcellularLocation>
        <location evidence="9">Cell membrane</location>
        <topology evidence="9">Multi-pass membrane protein</topology>
    </subcellularLocation>
    <subcellularLocation>
        <location evidence="1">Membrane</location>
        <topology evidence="1">Multi-pass membrane protein</topology>
    </subcellularLocation>
</comment>
<comment type="subunit">
    <text evidence="9">Homodimer.</text>
</comment>
<dbReference type="OrthoDB" id="9790355at2"/>
<organism evidence="11 12">
    <name type="scientific">Coraliomargarita sinensis</name>
    <dbReference type="NCBI Taxonomy" id="2174842"/>
    <lineage>
        <taxon>Bacteria</taxon>
        <taxon>Pseudomonadati</taxon>
        <taxon>Verrucomicrobiota</taxon>
        <taxon>Opitutia</taxon>
        <taxon>Puniceicoccales</taxon>
        <taxon>Coraliomargaritaceae</taxon>
        <taxon>Coraliomargarita</taxon>
    </lineage>
</organism>
<sequence length="458" mass="49944">MSNHEDSQDFDLRLEQLAGAIERSDAGAIVQLLGETEGDDTALLIDRLEAEERSHLLQLLTPEQAAEVLEHVHYFQGADIIETLPPERAAPMVAELDSDDRADLLKELSKRDSKAILQALAPEQAEETRRFMAYPEGTAGAIMYSEFVSFEATMTVREILEDIQKHREDYIEYGVQYAYVLGPRGALLGVLPVRNLLFARPEQAASEIMIPDPITIEAETPVNDLENIFEQHNFLGLPVVDTDHRLIGIVDRESSTEALQEAATEDLLKFQGLMGKEELRSMPLRVRSRRRLSWLSINIVLNLISASVIAMHTDTLEAVIALAVFLPIISDMSGCSGNQAVAVSMRELSLQLVSPREFGRVFLKESSVGLINGVCLGLLIGAIAWLWKGNAMLGAVVGAALALNTTVAVCVGGLVPLLLKALKQDPALASGPILTTVTDMCGFLLILGLASLALPYLV</sequence>
<comment type="function">
    <text evidence="9">Acts as a magnesium transporter.</text>
</comment>
<evidence type="ECO:0000256" key="9">
    <source>
        <dbReference type="RuleBase" id="RU362011"/>
    </source>
</evidence>
<dbReference type="NCBIfam" id="TIGR00400">
    <property type="entry name" value="mgtE"/>
    <property type="match status" value="1"/>
</dbReference>
<protein>
    <recommendedName>
        <fullName evidence="9">Magnesium transporter MgtE</fullName>
    </recommendedName>
</protein>
<keyword evidence="8" id="KW-0129">CBS domain</keyword>
<dbReference type="InterPro" id="IPR006667">
    <property type="entry name" value="SLC41_membr_dom"/>
</dbReference>
<dbReference type="Pfam" id="PF00571">
    <property type="entry name" value="CBS"/>
    <property type="match status" value="1"/>
</dbReference>
<evidence type="ECO:0000256" key="2">
    <source>
        <dbReference type="ARBA" id="ARBA00009749"/>
    </source>
</evidence>
<dbReference type="InterPro" id="IPR006668">
    <property type="entry name" value="Mg_transptr_MgtE_intracell_dom"/>
</dbReference>
<feature type="transmembrane region" description="Helical" evidence="9">
    <location>
        <begin position="431"/>
        <end position="457"/>
    </location>
</feature>
<evidence type="ECO:0000256" key="3">
    <source>
        <dbReference type="ARBA" id="ARBA00022448"/>
    </source>
</evidence>
<dbReference type="SMART" id="SM00116">
    <property type="entry name" value="CBS"/>
    <property type="match status" value="2"/>
</dbReference>
<dbReference type="InterPro" id="IPR038076">
    <property type="entry name" value="MgtE_N_sf"/>
</dbReference>
<feature type="transmembrane region" description="Helical" evidence="9">
    <location>
        <begin position="366"/>
        <end position="387"/>
    </location>
</feature>
<keyword evidence="4 9" id="KW-0812">Transmembrane</keyword>
<dbReference type="InParanoid" id="A0A317ZIN6"/>
<feature type="domain" description="CBS" evidence="10">
    <location>
        <begin position="143"/>
        <end position="206"/>
    </location>
</feature>
<dbReference type="Pfam" id="PF03448">
    <property type="entry name" value="MgtE_N"/>
    <property type="match status" value="1"/>
</dbReference>
<proteinExistence type="inferred from homology"/>
<keyword evidence="7 9" id="KW-0472">Membrane</keyword>
<feature type="transmembrane region" description="Helical" evidence="9">
    <location>
        <begin position="393"/>
        <end position="419"/>
    </location>
</feature>
<evidence type="ECO:0000256" key="4">
    <source>
        <dbReference type="ARBA" id="ARBA00022692"/>
    </source>
</evidence>
<evidence type="ECO:0000256" key="1">
    <source>
        <dbReference type="ARBA" id="ARBA00004141"/>
    </source>
</evidence>
<dbReference type="PANTHER" id="PTHR41394">
    <property type="entry name" value="MAGNESIUM TRANSPORTER MGTE"/>
    <property type="match status" value="1"/>
</dbReference>
<dbReference type="SUPFAM" id="SSF161093">
    <property type="entry name" value="MgtE membrane domain-like"/>
    <property type="match status" value="1"/>
</dbReference>
<evidence type="ECO:0000259" key="10">
    <source>
        <dbReference type="PROSITE" id="PS51371"/>
    </source>
</evidence>
<dbReference type="Proteomes" id="UP000247099">
    <property type="component" value="Unassembled WGS sequence"/>
</dbReference>
<keyword evidence="6 9" id="KW-1133">Transmembrane helix</keyword>
<feature type="domain" description="CBS" evidence="10">
    <location>
        <begin position="209"/>
        <end position="267"/>
    </location>
</feature>
<dbReference type="InterPro" id="IPR006669">
    <property type="entry name" value="MgtE_transporter"/>
</dbReference>
<dbReference type="EMBL" id="QHJQ01000010">
    <property type="protein sequence ID" value="PXA03241.1"/>
    <property type="molecule type" value="Genomic_DNA"/>
</dbReference>
<keyword evidence="12" id="KW-1185">Reference proteome</keyword>
<dbReference type="PROSITE" id="PS51371">
    <property type="entry name" value="CBS"/>
    <property type="match status" value="2"/>
</dbReference>
<dbReference type="GO" id="GO:0005886">
    <property type="term" value="C:plasma membrane"/>
    <property type="evidence" value="ECO:0007669"/>
    <property type="project" value="UniProtKB-SubCell"/>
</dbReference>
<name>A0A317ZIN6_9BACT</name>
<feature type="transmembrane region" description="Helical" evidence="9">
    <location>
        <begin position="292"/>
        <end position="312"/>
    </location>
</feature>
<dbReference type="Gene3D" id="1.25.60.10">
    <property type="entry name" value="MgtE N-terminal domain-like"/>
    <property type="match status" value="1"/>
</dbReference>
<dbReference type="AlphaFoldDB" id="A0A317ZIN6"/>
<dbReference type="PANTHER" id="PTHR41394:SF5">
    <property type="entry name" value="SLC41A_MGTE INTEGRAL MEMBRANE DOMAIN-CONTAINING PROTEIN"/>
    <property type="match status" value="1"/>
</dbReference>
<evidence type="ECO:0000256" key="7">
    <source>
        <dbReference type="ARBA" id="ARBA00023136"/>
    </source>
</evidence>
<comment type="similarity">
    <text evidence="2 9">Belongs to the SLC41A transporter family.</text>
</comment>
<evidence type="ECO:0000256" key="8">
    <source>
        <dbReference type="PROSITE-ProRule" id="PRU00703"/>
    </source>
</evidence>